<gene>
    <name evidence="3" type="ORF">ASPSYDRAFT_38862</name>
</gene>
<evidence type="ECO:0000313" key="4">
    <source>
        <dbReference type="Proteomes" id="UP000184356"/>
    </source>
</evidence>
<dbReference type="InterPro" id="IPR029058">
    <property type="entry name" value="AB_hydrolase_fold"/>
</dbReference>
<evidence type="ECO:0000256" key="2">
    <source>
        <dbReference type="PIRNR" id="PIRNR029171"/>
    </source>
</evidence>
<keyword evidence="1" id="KW-0378">Hydrolase</keyword>
<dbReference type="PANTHER" id="PTHR34853">
    <property type="match status" value="1"/>
</dbReference>
<dbReference type="GeneID" id="63761867"/>
<dbReference type="GO" id="GO:0016042">
    <property type="term" value="P:lipid catabolic process"/>
    <property type="evidence" value="ECO:0007669"/>
    <property type="project" value="UniProtKB-UniRule"/>
</dbReference>
<reference evidence="4" key="1">
    <citation type="journal article" date="2017" name="Genome Biol.">
        <title>Comparative genomics reveals high biological diversity and specific adaptations in the industrially and medically important fungal genus Aspergillus.</title>
        <authorList>
            <person name="de Vries R.P."/>
            <person name="Riley R."/>
            <person name="Wiebenga A."/>
            <person name="Aguilar-Osorio G."/>
            <person name="Amillis S."/>
            <person name="Uchima C.A."/>
            <person name="Anderluh G."/>
            <person name="Asadollahi M."/>
            <person name="Askin M."/>
            <person name="Barry K."/>
            <person name="Battaglia E."/>
            <person name="Bayram O."/>
            <person name="Benocci T."/>
            <person name="Braus-Stromeyer S.A."/>
            <person name="Caldana C."/>
            <person name="Canovas D."/>
            <person name="Cerqueira G.C."/>
            <person name="Chen F."/>
            <person name="Chen W."/>
            <person name="Choi C."/>
            <person name="Clum A."/>
            <person name="Dos Santos R.A."/>
            <person name="Damasio A.R."/>
            <person name="Diallinas G."/>
            <person name="Emri T."/>
            <person name="Fekete E."/>
            <person name="Flipphi M."/>
            <person name="Freyberg S."/>
            <person name="Gallo A."/>
            <person name="Gournas C."/>
            <person name="Habgood R."/>
            <person name="Hainaut M."/>
            <person name="Harispe M.L."/>
            <person name="Henrissat B."/>
            <person name="Hilden K.S."/>
            <person name="Hope R."/>
            <person name="Hossain A."/>
            <person name="Karabika E."/>
            <person name="Karaffa L."/>
            <person name="Karanyi Z."/>
            <person name="Krasevec N."/>
            <person name="Kuo A."/>
            <person name="Kusch H."/>
            <person name="LaButti K."/>
            <person name="Lagendijk E.L."/>
            <person name="Lapidus A."/>
            <person name="Levasseur A."/>
            <person name="Lindquist E."/>
            <person name="Lipzen A."/>
            <person name="Logrieco A.F."/>
            <person name="MacCabe A."/>
            <person name="Maekelae M.R."/>
            <person name="Malavazi I."/>
            <person name="Melin P."/>
            <person name="Meyer V."/>
            <person name="Mielnichuk N."/>
            <person name="Miskei M."/>
            <person name="Molnar A.P."/>
            <person name="Mule G."/>
            <person name="Ngan C.Y."/>
            <person name="Orejas M."/>
            <person name="Orosz E."/>
            <person name="Ouedraogo J.P."/>
            <person name="Overkamp K.M."/>
            <person name="Park H.-S."/>
            <person name="Perrone G."/>
            <person name="Piumi F."/>
            <person name="Punt P.J."/>
            <person name="Ram A.F."/>
            <person name="Ramon A."/>
            <person name="Rauscher S."/>
            <person name="Record E."/>
            <person name="Riano-Pachon D.M."/>
            <person name="Robert V."/>
            <person name="Roehrig J."/>
            <person name="Ruller R."/>
            <person name="Salamov A."/>
            <person name="Salih N.S."/>
            <person name="Samson R.A."/>
            <person name="Sandor E."/>
            <person name="Sanguinetti M."/>
            <person name="Schuetze T."/>
            <person name="Sepcic K."/>
            <person name="Shelest E."/>
            <person name="Sherlock G."/>
            <person name="Sophianopoulou V."/>
            <person name="Squina F.M."/>
            <person name="Sun H."/>
            <person name="Susca A."/>
            <person name="Todd R.B."/>
            <person name="Tsang A."/>
            <person name="Unkles S.E."/>
            <person name="van de Wiele N."/>
            <person name="van Rossen-Uffink D."/>
            <person name="Oliveira J.V."/>
            <person name="Vesth T.C."/>
            <person name="Visser J."/>
            <person name="Yu J.-H."/>
            <person name="Zhou M."/>
            <person name="Andersen M.R."/>
            <person name="Archer D.B."/>
            <person name="Baker S.E."/>
            <person name="Benoit I."/>
            <person name="Brakhage A.A."/>
            <person name="Braus G.H."/>
            <person name="Fischer R."/>
            <person name="Frisvad J.C."/>
            <person name="Goldman G.H."/>
            <person name="Houbraken J."/>
            <person name="Oakley B."/>
            <person name="Pocsi I."/>
            <person name="Scazzocchio C."/>
            <person name="Seiboth B."/>
            <person name="vanKuyk P.A."/>
            <person name="Wortman J."/>
            <person name="Dyer P.S."/>
            <person name="Grigoriev I.V."/>
        </authorList>
    </citation>
    <scope>NUCLEOTIDE SEQUENCE [LARGE SCALE GENOMIC DNA]</scope>
    <source>
        <strain evidence="4">CBS 593.65</strain>
    </source>
</reference>
<dbReference type="OrthoDB" id="2373480at2759"/>
<dbReference type="RefSeq" id="XP_040707980.1">
    <property type="nucleotide sequence ID" value="XM_040845794.1"/>
</dbReference>
<keyword evidence="4" id="KW-1185">Reference proteome</keyword>
<keyword evidence="2" id="KW-0732">Signal</keyword>
<proteinExistence type="inferred from homology"/>
<dbReference type="GO" id="GO:0004806">
    <property type="term" value="F:triacylglycerol lipase activity"/>
    <property type="evidence" value="ECO:0007669"/>
    <property type="project" value="UniProtKB-UniRule"/>
</dbReference>
<dbReference type="SUPFAM" id="SSF53474">
    <property type="entry name" value="alpha/beta-Hydrolases"/>
    <property type="match status" value="1"/>
</dbReference>
<protein>
    <submittedName>
        <fullName evidence="3">Uncharacterized protein</fullName>
    </submittedName>
</protein>
<dbReference type="VEuPathDB" id="FungiDB:ASPSYDRAFT_38862"/>
<sequence length="449" mass="47967">MAILFAQLLLFLLPFVAALPSAPVKKAGPLPPDEDPWYIPPDGWESEPPGAILRHRAPPSPIAAIGLAEVNLDATHQILYRTTDSFGEPITTVTTVMVPHNADYTKVLSYQVAQDAADRTCSPSFGLQQFADAGEALALIMPQVEYLFMSAALNKGYVVIVPDHLGPKSAFLANTLSGQAVLDNVRAALASTDFTGISSTANVVLWGYSGGSLASGFAAELQPTYAPELKLAGAALGGTVPKIPPVIKLTNKSLFAGLIPAGVQGLANEYPAAVKLIADNILPDKWAEFNKTQNLCLTGNIIEYLGKDVYSFMKNPDVLSSKPALELMDANAMGQHTPEIPLMIYKSANDEVSPVEDTDELYDTYCASGVDVEYARDLLSEHAILTITGSADAFLWVVDRLDGVPVEKGCSKKTQLSALQDPRVFAALGSNIVQFLLGFLTLPVGPPWR</sequence>
<dbReference type="AlphaFoldDB" id="A0A1L9TXK0"/>
<evidence type="ECO:0000313" key="3">
    <source>
        <dbReference type="EMBL" id="OJJ64174.1"/>
    </source>
</evidence>
<dbReference type="Pfam" id="PF03583">
    <property type="entry name" value="LIP"/>
    <property type="match status" value="1"/>
</dbReference>
<dbReference type="Gene3D" id="3.40.50.1820">
    <property type="entry name" value="alpha/beta hydrolase"/>
    <property type="match status" value="1"/>
</dbReference>
<dbReference type="Proteomes" id="UP000184356">
    <property type="component" value="Unassembled WGS sequence"/>
</dbReference>
<feature type="chain" id="PRO_5013435853" evidence="2">
    <location>
        <begin position="19"/>
        <end position="449"/>
    </location>
</feature>
<dbReference type="PIRSF" id="PIRSF029171">
    <property type="entry name" value="Esterase_LipA"/>
    <property type="match status" value="1"/>
</dbReference>
<dbReference type="PANTHER" id="PTHR34853:SF5">
    <property type="entry name" value="LIP-DOMAIN-CONTAINING PROTEIN-RELATED"/>
    <property type="match status" value="1"/>
</dbReference>
<accession>A0A1L9TXK0</accession>
<comment type="similarity">
    <text evidence="2">Belongs to the AB hydrolase superfamily. Lipase family.</text>
</comment>
<dbReference type="InterPro" id="IPR005152">
    <property type="entry name" value="Lipase_secreted"/>
</dbReference>
<name>A0A1L9TXK0_9EURO</name>
<dbReference type="Gene3D" id="1.10.260.130">
    <property type="match status" value="1"/>
</dbReference>
<organism evidence="3 4">
    <name type="scientific">Aspergillus sydowii CBS 593.65</name>
    <dbReference type="NCBI Taxonomy" id="1036612"/>
    <lineage>
        <taxon>Eukaryota</taxon>
        <taxon>Fungi</taxon>
        <taxon>Dikarya</taxon>
        <taxon>Ascomycota</taxon>
        <taxon>Pezizomycotina</taxon>
        <taxon>Eurotiomycetes</taxon>
        <taxon>Eurotiomycetidae</taxon>
        <taxon>Eurotiales</taxon>
        <taxon>Aspergillaceae</taxon>
        <taxon>Aspergillus</taxon>
        <taxon>Aspergillus subgen. Nidulantes</taxon>
    </lineage>
</organism>
<feature type="signal peptide" evidence="2">
    <location>
        <begin position="1"/>
        <end position="18"/>
    </location>
</feature>
<dbReference type="EMBL" id="KV878582">
    <property type="protein sequence ID" value="OJJ64174.1"/>
    <property type="molecule type" value="Genomic_DNA"/>
</dbReference>
<evidence type="ECO:0000256" key="1">
    <source>
        <dbReference type="ARBA" id="ARBA00022801"/>
    </source>
</evidence>